<feature type="compositionally biased region" description="Low complexity" evidence="9">
    <location>
        <begin position="115"/>
        <end position="124"/>
    </location>
</feature>
<keyword evidence="7" id="KW-0862">Zinc</keyword>
<keyword evidence="3" id="KW-0808">Transferase</keyword>
<evidence type="ECO:0000256" key="1">
    <source>
        <dbReference type="ARBA" id="ARBA00000900"/>
    </source>
</evidence>
<dbReference type="PROSITE" id="PS50089">
    <property type="entry name" value="ZF_RING_2"/>
    <property type="match status" value="1"/>
</dbReference>
<feature type="region of interest" description="Disordered" evidence="9">
    <location>
        <begin position="174"/>
        <end position="194"/>
    </location>
</feature>
<dbReference type="EMBL" id="JASCZI010032096">
    <property type="protein sequence ID" value="MED6127873.1"/>
    <property type="molecule type" value="Genomic_DNA"/>
</dbReference>
<evidence type="ECO:0000256" key="2">
    <source>
        <dbReference type="ARBA" id="ARBA00012483"/>
    </source>
</evidence>
<dbReference type="PANTHER" id="PTHR22937:SF222">
    <property type="entry name" value="RING-TYPE E3 UBIQUITIN TRANSFERASE"/>
    <property type="match status" value="1"/>
</dbReference>
<dbReference type="EC" id="2.3.2.27" evidence="2"/>
<evidence type="ECO:0000256" key="6">
    <source>
        <dbReference type="ARBA" id="ARBA00022786"/>
    </source>
</evidence>
<dbReference type="InterPro" id="IPR001841">
    <property type="entry name" value="Znf_RING"/>
</dbReference>
<protein>
    <recommendedName>
        <fullName evidence="2">RING-type E3 ubiquitin transferase</fullName>
        <ecNumber evidence="2">2.3.2.27</ecNumber>
    </recommendedName>
</protein>
<evidence type="ECO:0000313" key="11">
    <source>
        <dbReference type="EMBL" id="MED6127873.1"/>
    </source>
</evidence>
<comment type="caution">
    <text evidence="11">The sequence shown here is derived from an EMBL/GenBank/DDBJ whole genome shotgun (WGS) entry which is preliminary data.</text>
</comment>
<feature type="domain" description="RING-type" evidence="10">
    <location>
        <begin position="289"/>
        <end position="330"/>
    </location>
</feature>
<evidence type="ECO:0000313" key="12">
    <source>
        <dbReference type="Proteomes" id="UP001341840"/>
    </source>
</evidence>
<dbReference type="InterPro" id="IPR045191">
    <property type="entry name" value="MBR1/2-like"/>
</dbReference>
<feature type="compositionally biased region" description="Basic residues" evidence="9">
    <location>
        <begin position="132"/>
        <end position="141"/>
    </location>
</feature>
<comment type="catalytic activity">
    <reaction evidence="1">
        <text>S-ubiquitinyl-[E2 ubiquitin-conjugating enzyme]-L-cysteine + [acceptor protein]-L-lysine = [E2 ubiquitin-conjugating enzyme]-L-cysteine + N(6)-ubiquitinyl-[acceptor protein]-L-lysine.</text>
        <dbReference type="EC" id="2.3.2.27"/>
    </reaction>
</comment>
<evidence type="ECO:0000259" key="10">
    <source>
        <dbReference type="PROSITE" id="PS50089"/>
    </source>
</evidence>
<evidence type="ECO:0000256" key="9">
    <source>
        <dbReference type="SAM" id="MobiDB-lite"/>
    </source>
</evidence>
<evidence type="ECO:0000256" key="8">
    <source>
        <dbReference type="PROSITE-ProRule" id="PRU00175"/>
    </source>
</evidence>
<name>A0ABU6RUR5_9FABA</name>
<dbReference type="Proteomes" id="UP001341840">
    <property type="component" value="Unassembled WGS sequence"/>
</dbReference>
<evidence type="ECO:0000256" key="7">
    <source>
        <dbReference type="ARBA" id="ARBA00022833"/>
    </source>
</evidence>
<accession>A0ABU6RUR5</accession>
<organism evidence="11 12">
    <name type="scientific">Stylosanthes scabra</name>
    <dbReference type="NCBI Taxonomy" id="79078"/>
    <lineage>
        <taxon>Eukaryota</taxon>
        <taxon>Viridiplantae</taxon>
        <taxon>Streptophyta</taxon>
        <taxon>Embryophyta</taxon>
        <taxon>Tracheophyta</taxon>
        <taxon>Spermatophyta</taxon>
        <taxon>Magnoliopsida</taxon>
        <taxon>eudicotyledons</taxon>
        <taxon>Gunneridae</taxon>
        <taxon>Pentapetalae</taxon>
        <taxon>rosids</taxon>
        <taxon>fabids</taxon>
        <taxon>Fabales</taxon>
        <taxon>Fabaceae</taxon>
        <taxon>Papilionoideae</taxon>
        <taxon>50 kb inversion clade</taxon>
        <taxon>dalbergioids sensu lato</taxon>
        <taxon>Dalbergieae</taxon>
        <taxon>Pterocarpus clade</taxon>
        <taxon>Stylosanthes</taxon>
    </lineage>
</organism>
<dbReference type="CDD" id="cd16469">
    <property type="entry name" value="RING-H2_RNF24-like"/>
    <property type="match status" value="1"/>
</dbReference>
<dbReference type="InterPro" id="IPR013083">
    <property type="entry name" value="Znf_RING/FYVE/PHD"/>
</dbReference>
<keyword evidence="5 8" id="KW-0863">Zinc-finger</keyword>
<keyword evidence="12" id="KW-1185">Reference proteome</keyword>
<feature type="region of interest" description="Disordered" evidence="9">
    <location>
        <begin position="112"/>
        <end position="141"/>
    </location>
</feature>
<gene>
    <name evidence="11" type="ORF">PIB30_092227</name>
</gene>
<evidence type="ECO:0000256" key="3">
    <source>
        <dbReference type="ARBA" id="ARBA00022679"/>
    </source>
</evidence>
<sequence length="341" mass="38483">MDRETGLRMNRRIHGDFRGFDSFVPSRSLNIVHHNIDSHCVLDSCDNVIMYGMTQSNGIQHQLDFNTSYQDSPLPPDLYYSGRNPSSSTGALPLPQNYRASHQLSRFSAPNFHQSSIHNSSSSSGTYYRASGNRRSRGFPRYSRHQNMYLPTATASLHQLQSNPLHSAAVHYSHDSSEVRPRHAGPVPTTGRQMYQHNRRGLPRTINLVHGNFRRVDLVQVDDVGMLVRDAEDMSYERLNALGEHIGNVSTGLSEETITNQMKTKAYLMAANAVNLEEATSQELEADLCVICQDEYRKQDMLGVLHCGHEFHADCLRKWLLVRNVCPMCKSQALIPAVETN</sequence>
<evidence type="ECO:0000256" key="5">
    <source>
        <dbReference type="ARBA" id="ARBA00022771"/>
    </source>
</evidence>
<dbReference type="PANTHER" id="PTHR22937">
    <property type="entry name" value="E3 UBIQUITIN-PROTEIN LIGASE RNF165"/>
    <property type="match status" value="1"/>
</dbReference>
<keyword evidence="6" id="KW-0833">Ubl conjugation pathway</keyword>
<dbReference type="SMART" id="SM00184">
    <property type="entry name" value="RING"/>
    <property type="match status" value="1"/>
</dbReference>
<proteinExistence type="predicted"/>
<evidence type="ECO:0000256" key="4">
    <source>
        <dbReference type="ARBA" id="ARBA00022723"/>
    </source>
</evidence>
<dbReference type="Pfam" id="PF13639">
    <property type="entry name" value="zf-RING_2"/>
    <property type="match status" value="1"/>
</dbReference>
<dbReference type="Gene3D" id="3.30.40.10">
    <property type="entry name" value="Zinc/RING finger domain, C3HC4 (zinc finger)"/>
    <property type="match status" value="1"/>
</dbReference>
<keyword evidence="4" id="KW-0479">Metal-binding</keyword>
<dbReference type="SUPFAM" id="SSF57850">
    <property type="entry name" value="RING/U-box"/>
    <property type="match status" value="1"/>
</dbReference>
<reference evidence="11 12" key="1">
    <citation type="journal article" date="2023" name="Plants (Basel)">
        <title>Bridging the Gap: Combining Genomics and Transcriptomics Approaches to Understand Stylosanthes scabra, an Orphan Legume from the Brazilian Caatinga.</title>
        <authorList>
            <person name="Ferreira-Neto J.R.C."/>
            <person name="da Silva M.D."/>
            <person name="Binneck E."/>
            <person name="de Melo N.F."/>
            <person name="da Silva R.H."/>
            <person name="de Melo A.L.T.M."/>
            <person name="Pandolfi V."/>
            <person name="Bustamante F.O."/>
            <person name="Brasileiro-Vidal A.C."/>
            <person name="Benko-Iseppon A.M."/>
        </authorList>
    </citation>
    <scope>NUCLEOTIDE SEQUENCE [LARGE SCALE GENOMIC DNA]</scope>
    <source>
        <tissue evidence="11">Leaves</tissue>
    </source>
</reference>